<protein>
    <submittedName>
        <fullName evidence="1">Uncharacterized protein</fullName>
    </submittedName>
</protein>
<organism evidence="1">
    <name type="scientific">Arundo donax</name>
    <name type="common">Giant reed</name>
    <name type="synonym">Donax arundinaceus</name>
    <dbReference type="NCBI Taxonomy" id="35708"/>
    <lineage>
        <taxon>Eukaryota</taxon>
        <taxon>Viridiplantae</taxon>
        <taxon>Streptophyta</taxon>
        <taxon>Embryophyta</taxon>
        <taxon>Tracheophyta</taxon>
        <taxon>Spermatophyta</taxon>
        <taxon>Magnoliopsida</taxon>
        <taxon>Liliopsida</taxon>
        <taxon>Poales</taxon>
        <taxon>Poaceae</taxon>
        <taxon>PACMAD clade</taxon>
        <taxon>Arundinoideae</taxon>
        <taxon>Arundineae</taxon>
        <taxon>Arundo</taxon>
    </lineage>
</organism>
<sequence>MSLLDQKNYCGYKICRFLSCHDMIEGLRLTKISLTVTRMNCNTISNSLDIFPREKESKRIGCAHAKLTILKMCCFMQLTIMIE</sequence>
<reference evidence="1" key="1">
    <citation type="submission" date="2014-09" db="EMBL/GenBank/DDBJ databases">
        <authorList>
            <person name="Magalhaes I.L.F."/>
            <person name="Oliveira U."/>
            <person name="Santos F.R."/>
            <person name="Vidigal T.H.D.A."/>
            <person name="Brescovit A.D."/>
            <person name="Santos A.J."/>
        </authorList>
    </citation>
    <scope>NUCLEOTIDE SEQUENCE</scope>
    <source>
        <tissue evidence="1">Shoot tissue taken approximately 20 cm above the soil surface</tissue>
    </source>
</reference>
<evidence type="ECO:0000313" key="1">
    <source>
        <dbReference type="EMBL" id="JAD62513.1"/>
    </source>
</evidence>
<dbReference type="AlphaFoldDB" id="A0A0A9BK24"/>
<dbReference type="EMBL" id="GBRH01235382">
    <property type="protein sequence ID" value="JAD62513.1"/>
    <property type="molecule type" value="Transcribed_RNA"/>
</dbReference>
<proteinExistence type="predicted"/>
<reference evidence="1" key="2">
    <citation type="journal article" date="2015" name="Data Brief">
        <title>Shoot transcriptome of the giant reed, Arundo donax.</title>
        <authorList>
            <person name="Barrero R.A."/>
            <person name="Guerrero F.D."/>
            <person name="Moolhuijzen P."/>
            <person name="Goolsby J.A."/>
            <person name="Tidwell J."/>
            <person name="Bellgard S.E."/>
            <person name="Bellgard M.I."/>
        </authorList>
    </citation>
    <scope>NUCLEOTIDE SEQUENCE</scope>
    <source>
        <tissue evidence="1">Shoot tissue taken approximately 20 cm above the soil surface</tissue>
    </source>
</reference>
<name>A0A0A9BK24_ARUDO</name>
<accession>A0A0A9BK24</accession>